<evidence type="ECO:0000313" key="3">
    <source>
        <dbReference type="Proteomes" id="UP000193553"/>
    </source>
</evidence>
<dbReference type="InterPro" id="IPR029063">
    <property type="entry name" value="SAM-dependent_MTases_sf"/>
</dbReference>
<dbReference type="Gene3D" id="3.40.50.150">
    <property type="entry name" value="Vaccinia Virus protein VP39"/>
    <property type="match status" value="1"/>
</dbReference>
<dbReference type="AlphaFoldDB" id="A0A1X3G737"/>
<reference evidence="2 3" key="1">
    <citation type="submission" date="2017-03" db="EMBL/GenBank/DDBJ databases">
        <title>Whole genome sequences of fourteen strains of Bradyrhizobium canariense and one strain of Bradyrhizobium japonicum isolated from Lupinus (Papilionoideae: Genisteae) species in Algeria.</title>
        <authorList>
            <person name="Crovadore J."/>
            <person name="Chekireb D."/>
            <person name="Brachmann A."/>
            <person name="Chablais R."/>
            <person name="Cochard B."/>
            <person name="Lefort F."/>
        </authorList>
    </citation>
    <scope>NUCLEOTIDE SEQUENCE [LARGE SCALE GENOMIC DNA]</scope>
    <source>
        <strain evidence="2 3">UBMA195</strain>
    </source>
</reference>
<dbReference type="PANTHER" id="PTHR43591:SF24">
    <property type="entry name" value="2-METHOXY-6-POLYPRENYL-1,4-BENZOQUINOL METHYLASE, MITOCHONDRIAL"/>
    <property type="match status" value="1"/>
</dbReference>
<dbReference type="Proteomes" id="UP000193553">
    <property type="component" value="Unassembled WGS sequence"/>
</dbReference>
<dbReference type="OrthoDB" id="9795634at2"/>
<dbReference type="RefSeq" id="WP_085357344.1">
    <property type="nucleotide sequence ID" value="NZ_NAFD01000136.1"/>
</dbReference>
<organism evidence="2 3">
    <name type="scientific">Bradyrhizobium canariense</name>
    <dbReference type="NCBI Taxonomy" id="255045"/>
    <lineage>
        <taxon>Bacteria</taxon>
        <taxon>Pseudomonadati</taxon>
        <taxon>Pseudomonadota</taxon>
        <taxon>Alphaproteobacteria</taxon>
        <taxon>Hyphomicrobiales</taxon>
        <taxon>Nitrobacteraceae</taxon>
        <taxon>Bradyrhizobium</taxon>
    </lineage>
</organism>
<dbReference type="Pfam" id="PF08241">
    <property type="entry name" value="Methyltransf_11"/>
    <property type="match status" value="1"/>
</dbReference>
<dbReference type="EMBL" id="NAFI01000127">
    <property type="protein sequence ID" value="OSJ18584.1"/>
    <property type="molecule type" value="Genomic_DNA"/>
</dbReference>
<proteinExistence type="predicted"/>
<dbReference type="CDD" id="cd02440">
    <property type="entry name" value="AdoMet_MTases"/>
    <property type="match status" value="1"/>
</dbReference>
<accession>A0A1X3G737</accession>
<evidence type="ECO:0000313" key="2">
    <source>
        <dbReference type="EMBL" id="OSJ18584.1"/>
    </source>
</evidence>
<dbReference type="PANTHER" id="PTHR43591">
    <property type="entry name" value="METHYLTRANSFERASE"/>
    <property type="match status" value="1"/>
</dbReference>
<comment type="caution">
    <text evidence="2">The sequence shown here is derived from an EMBL/GenBank/DDBJ whole genome shotgun (WGS) entry which is preliminary data.</text>
</comment>
<sequence>MTAYRFDDAEGYDRLMSRWSRAAGEALLTWAAPRKAARWLDVGCGTGSFTDLIVETCHPSRVVAIDAEPAQVVYANDRFALREVQVGVADACLLPFESRSFDVVASALVLNFIPDIPRCLSEMARVAAAEGLICGYVWDFAGERSPTWPLREALKCLGYSVPAVPGASQTSRSALRTLLAAAGLRQPATRAFEVKMHFEEFDEFWVSQIAGSPTGKMVGKLGGMQRLDLQAETRSQLCLSADGAFAYLARAHGFMGVA</sequence>
<evidence type="ECO:0000259" key="1">
    <source>
        <dbReference type="Pfam" id="PF08241"/>
    </source>
</evidence>
<name>A0A1X3G737_9BRAD</name>
<protein>
    <recommendedName>
        <fullName evidence="1">Methyltransferase type 11 domain-containing protein</fullName>
    </recommendedName>
</protein>
<gene>
    <name evidence="2" type="ORF">BSZ18_01935</name>
</gene>
<dbReference type="SUPFAM" id="SSF53335">
    <property type="entry name" value="S-adenosyl-L-methionine-dependent methyltransferases"/>
    <property type="match status" value="1"/>
</dbReference>
<dbReference type="InterPro" id="IPR013216">
    <property type="entry name" value="Methyltransf_11"/>
</dbReference>
<dbReference type="GO" id="GO:0008757">
    <property type="term" value="F:S-adenosylmethionine-dependent methyltransferase activity"/>
    <property type="evidence" value="ECO:0007669"/>
    <property type="project" value="InterPro"/>
</dbReference>
<feature type="domain" description="Methyltransferase type 11" evidence="1">
    <location>
        <begin position="40"/>
        <end position="133"/>
    </location>
</feature>